<dbReference type="Proteomes" id="UP000466442">
    <property type="component" value="Linkage Group LG12"/>
</dbReference>
<comment type="similarity">
    <text evidence="2">Belongs to the major facilitator superfamily. MFSD6 family.</text>
</comment>
<feature type="transmembrane region" description="Helical" evidence="7">
    <location>
        <begin position="415"/>
        <end position="437"/>
    </location>
</feature>
<feature type="domain" description="Major facilitator superfamily associated" evidence="8">
    <location>
        <begin position="72"/>
        <end position="627"/>
    </location>
</feature>
<dbReference type="GO" id="GO:0016020">
    <property type="term" value="C:membrane"/>
    <property type="evidence" value="ECO:0007669"/>
    <property type="project" value="UniProtKB-SubCell"/>
</dbReference>
<proteinExistence type="inferred from homology"/>
<feature type="transmembrane region" description="Helical" evidence="7">
    <location>
        <begin position="595"/>
        <end position="616"/>
    </location>
</feature>
<feature type="transmembrane region" description="Helical" evidence="7">
    <location>
        <begin position="386"/>
        <end position="403"/>
    </location>
</feature>
<keyword evidence="4 7" id="KW-1133">Transmembrane helix</keyword>
<keyword evidence="10" id="KW-1185">Reference proteome</keyword>
<keyword evidence="5 7" id="KW-0472">Membrane</keyword>
<comment type="subcellular location">
    <subcellularLocation>
        <location evidence="1">Membrane</location>
        <topology evidence="1">Multi-pass membrane protein</topology>
    </subcellularLocation>
</comment>
<feature type="transmembrane region" description="Helical" evidence="7">
    <location>
        <begin position="504"/>
        <end position="522"/>
    </location>
</feature>
<name>A0A8S9WZV0_APOLU</name>
<protein>
    <recommendedName>
        <fullName evidence="8">Major facilitator superfamily associated domain-containing protein</fullName>
    </recommendedName>
</protein>
<feature type="transmembrane region" description="Helical" evidence="7">
    <location>
        <begin position="345"/>
        <end position="374"/>
    </location>
</feature>
<dbReference type="InterPro" id="IPR036259">
    <property type="entry name" value="MFS_trans_sf"/>
</dbReference>
<evidence type="ECO:0000259" key="8">
    <source>
        <dbReference type="Pfam" id="PF12832"/>
    </source>
</evidence>
<dbReference type="OrthoDB" id="515887at2759"/>
<feature type="compositionally biased region" description="Basic residues" evidence="6">
    <location>
        <begin position="17"/>
        <end position="26"/>
    </location>
</feature>
<dbReference type="SUPFAM" id="SSF103473">
    <property type="entry name" value="MFS general substrate transporter"/>
    <property type="match status" value="1"/>
</dbReference>
<evidence type="ECO:0000256" key="1">
    <source>
        <dbReference type="ARBA" id="ARBA00004141"/>
    </source>
</evidence>
<dbReference type="EMBL" id="WIXP02000012">
    <property type="protein sequence ID" value="KAF6201648.1"/>
    <property type="molecule type" value="Genomic_DNA"/>
</dbReference>
<feature type="region of interest" description="Disordered" evidence="6">
    <location>
        <begin position="1"/>
        <end position="32"/>
    </location>
</feature>
<dbReference type="Gene3D" id="1.20.1250.20">
    <property type="entry name" value="MFS general substrate transporter like domains"/>
    <property type="match status" value="3"/>
</dbReference>
<feature type="non-terminal residue" evidence="9">
    <location>
        <position position="1"/>
    </location>
</feature>
<evidence type="ECO:0000313" key="10">
    <source>
        <dbReference type="Proteomes" id="UP000466442"/>
    </source>
</evidence>
<evidence type="ECO:0000256" key="4">
    <source>
        <dbReference type="ARBA" id="ARBA00022989"/>
    </source>
</evidence>
<dbReference type="CDD" id="cd17335">
    <property type="entry name" value="MFS_MFSD6"/>
    <property type="match status" value="1"/>
</dbReference>
<evidence type="ECO:0000256" key="2">
    <source>
        <dbReference type="ARBA" id="ARBA00005241"/>
    </source>
</evidence>
<evidence type="ECO:0000256" key="7">
    <source>
        <dbReference type="SAM" id="Phobius"/>
    </source>
</evidence>
<organism evidence="9 10">
    <name type="scientific">Apolygus lucorum</name>
    <name type="common">Small green plant bug</name>
    <name type="synonym">Lygocoris lucorum</name>
    <dbReference type="NCBI Taxonomy" id="248454"/>
    <lineage>
        <taxon>Eukaryota</taxon>
        <taxon>Metazoa</taxon>
        <taxon>Ecdysozoa</taxon>
        <taxon>Arthropoda</taxon>
        <taxon>Hexapoda</taxon>
        <taxon>Insecta</taxon>
        <taxon>Pterygota</taxon>
        <taxon>Neoptera</taxon>
        <taxon>Paraneoptera</taxon>
        <taxon>Hemiptera</taxon>
        <taxon>Heteroptera</taxon>
        <taxon>Panheteroptera</taxon>
        <taxon>Cimicomorpha</taxon>
        <taxon>Miridae</taxon>
        <taxon>Mirini</taxon>
        <taxon>Apolygus</taxon>
    </lineage>
</organism>
<sequence>MSTKQHEAHNSTGRLSNRNRNRRGKNPSKSAQSSIYLERTNFVGWPSHITLLFGLALQRMRDKMRINMTMLPMKLHYFLFNAGGACMIPFLPVMAKGMGLSAKVVGIIYTFLPVMGMVTKPILGGLADKFKIQKVLCVVCISFSMIFLFAIPWIPPLPSEAVGAFHCGDADSYLKLTSPQLKDKCVQDSFNSYSANSTVKCQMHCMADAGMVEAICKYWGQPQFCAQQKHPNDYHFNMVTMKYISINGTVNSTASSTPAKVFSASPQVLDFEAILRAGKTELINETIFFRLGGVVFPHSNISVPPYCNNSLQEMNCDLTCDDVLINDLFLNPSVPDSEVPWLYQFWLFVLFIVLGWMGQAGGVSLGDAICFELLGDSPSKYGDQRLWGSVGWGTFSVIVGIAVDQFSQGSVKNYFPAIWIMFAVFFMNIVVVASMRYQQTKTSSSILRDVGKLFAELRILVFILWCTFVGMGTALIWNFLLWHLENLASNYNCDMRVGSKTLEGLVMGIQCFGGELPFFFLSGRILKKLGHVNCMTLVLFAFGVRFILYSLLVNPWLCIPIEFLNGVTFGLFYATMASYASIVALPGTEATMQGLVGAVFEGVGVSLGSFIGGFMFDSFEGSFTFRVFGIAALVASVVHAIVQYFLSRRFSVIQFHER</sequence>
<feature type="transmembrane region" description="Helical" evidence="7">
    <location>
        <begin position="135"/>
        <end position="154"/>
    </location>
</feature>
<dbReference type="PANTHER" id="PTHR16172">
    <property type="entry name" value="MAJOR FACILITATOR SUPERFAMILY DOMAIN-CONTAINING PROTEIN 6-LIKE"/>
    <property type="match status" value="1"/>
</dbReference>
<feature type="transmembrane region" description="Helical" evidence="7">
    <location>
        <begin position="42"/>
        <end position="57"/>
    </location>
</feature>
<dbReference type="InterPro" id="IPR024989">
    <property type="entry name" value="MFS_assoc_dom"/>
</dbReference>
<feature type="transmembrane region" description="Helical" evidence="7">
    <location>
        <begin position="101"/>
        <end position="123"/>
    </location>
</feature>
<evidence type="ECO:0000256" key="6">
    <source>
        <dbReference type="SAM" id="MobiDB-lite"/>
    </source>
</evidence>
<accession>A0A8S9WZV0</accession>
<reference evidence="9" key="1">
    <citation type="journal article" date="2021" name="Mol. Ecol. Resour.">
        <title>Apolygus lucorum genome provides insights into omnivorousness and mesophyll feeding.</title>
        <authorList>
            <person name="Liu Y."/>
            <person name="Liu H."/>
            <person name="Wang H."/>
            <person name="Huang T."/>
            <person name="Liu B."/>
            <person name="Yang B."/>
            <person name="Yin L."/>
            <person name="Li B."/>
            <person name="Zhang Y."/>
            <person name="Zhang S."/>
            <person name="Jiang F."/>
            <person name="Zhang X."/>
            <person name="Ren Y."/>
            <person name="Wang B."/>
            <person name="Wang S."/>
            <person name="Lu Y."/>
            <person name="Wu K."/>
            <person name="Fan W."/>
            <person name="Wang G."/>
        </authorList>
    </citation>
    <scope>NUCLEOTIDE SEQUENCE</scope>
    <source>
        <strain evidence="9">12Hb</strain>
    </source>
</reference>
<dbReference type="InterPro" id="IPR051717">
    <property type="entry name" value="MFS_MFSD6"/>
</dbReference>
<feature type="transmembrane region" description="Helical" evidence="7">
    <location>
        <begin position="534"/>
        <end position="557"/>
    </location>
</feature>
<gene>
    <name evidence="9" type="ORF">GE061_004041</name>
</gene>
<dbReference type="PANTHER" id="PTHR16172:SF30">
    <property type="entry name" value="SUGAR BABY, ISOFORM C"/>
    <property type="match status" value="1"/>
</dbReference>
<dbReference type="Pfam" id="PF12832">
    <property type="entry name" value="MFS_1_like"/>
    <property type="match status" value="1"/>
</dbReference>
<comment type="caution">
    <text evidence="9">The sequence shown here is derived from an EMBL/GenBank/DDBJ whole genome shotgun (WGS) entry which is preliminary data.</text>
</comment>
<evidence type="ECO:0000313" key="9">
    <source>
        <dbReference type="EMBL" id="KAF6201648.1"/>
    </source>
</evidence>
<keyword evidence="3 7" id="KW-0812">Transmembrane</keyword>
<feature type="transmembrane region" description="Helical" evidence="7">
    <location>
        <begin position="457"/>
        <end position="484"/>
    </location>
</feature>
<feature type="transmembrane region" description="Helical" evidence="7">
    <location>
        <begin position="563"/>
        <end position="583"/>
    </location>
</feature>
<dbReference type="AlphaFoldDB" id="A0A8S9WZV0"/>
<evidence type="ECO:0000256" key="3">
    <source>
        <dbReference type="ARBA" id="ARBA00022692"/>
    </source>
</evidence>
<feature type="transmembrane region" description="Helical" evidence="7">
    <location>
        <begin position="628"/>
        <end position="646"/>
    </location>
</feature>
<evidence type="ECO:0000256" key="5">
    <source>
        <dbReference type="ARBA" id="ARBA00023136"/>
    </source>
</evidence>
<feature type="transmembrane region" description="Helical" evidence="7">
    <location>
        <begin position="77"/>
        <end position="95"/>
    </location>
</feature>